<evidence type="ECO:0000313" key="1">
    <source>
        <dbReference type="EnsemblMetazoa" id="CJA33442.1"/>
    </source>
</evidence>
<reference evidence="1" key="2">
    <citation type="submission" date="2022-06" db="UniProtKB">
        <authorList>
            <consortium name="EnsemblMetazoa"/>
        </authorList>
    </citation>
    <scope>IDENTIFICATION</scope>
    <source>
        <strain evidence="1">DF5081</strain>
    </source>
</reference>
<proteinExistence type="predicted"/>
<name>A0A8R1IFE5_CAEJA</name>
<dbReference type="AlphaFoldDB" id="A0A8R1IFE5"/>
<reference evidence="2" key="1">
    <citation type="submission" date="2010-08" db="EMBL/GenBank/DDBJ databases">
        <authorList>
            <consortium name="Caenorhabditis japonica Sequencing Consortium"/>
            <person name="Wilson R.K."/>
        </authorList>
    </citation>
    <scope>NUCLEOTIDE SEQUENCE [LARGE SCALE GENOMIC DNA]</scope>
    <source>
        <strain evidence="2">DF5081</strain>
    </source>
</reference>
<organism evidence="1 2">
    <name type="scientific">Caenorhabditis japonica</name>
    <dbReference type="NCBI Taxonomy" id="281687"/>
    <lineage>
        <taxon>Eukaryota</taxon>
        <taxon>Metazoa</taxon>
        <taxon>Ecdysozoa</taxon>
        <taxon>Nematoda</taxon>
        <taxon>Chromadorea</taxon>
        <taxon>Rhabditida</taxon>
        <taxon>Rhabditina</taxon>
        <taxon>Rhabditomorpha</taxon>
        <taxon>Rhabditoidea</taxon>
        <taxon>Rhabditidae</taxon>
        <taxon>Peloderinae</taxon>
        <taxon>Caenorhabditis</taxon>
    </lineage>
</organism>
<accession>A0A8R1IFE5</accession>
<keyword evidence="2" id="KW-1185">Reference proteome</keyword>
<dbReference type="EnsemblMetazoa" id="CJA33442.1">
    <property type="protein sequence ID" value="CJA33442.1"/>
    <property type="gene ID" value="WBGene00209289"/>
</dbReference>
<sequence length="143" mass="16264">MVYHPHPQTYLYAEDPRIEDADGCCCCWLCRLMCCFRAKGDQSALGVTHEVFGEMSRAMSEARYNCKLASEEQVALFLIFTTSGTSYGKLAVNMEFQSRVCQRSLDEWRDEGIRDSDKSGSPKLLKNGAKLRIHLFEGNFCEL</sequence>
<protein>
    <submittedName>
        <fullName evidence="1">Uncharacterized protein</fullName>
    </submittedName>
</protein>
<dbReference type="Proteomes" id="UP000005237">
    <property type="component" value="Unassembled WGS sequence"/>
</dbReference>
<evidence type="ECO:0000313" key="2">
    <source>
        <dbReference type="Proteomes" id="UP000005237"/>
    </source>
</evidence>